<proteinExistence type="predicted"/>
<reference evidence="2" key="1">
    <citation type="submission" date="2023-06" db="EMBL/GenBank/DDBJ databases">
        <title>Male Hemibagrus guttatus genome.</title>
        <authorList>
            <person name="Bian C."/>
        </authorList>
    </citation>
    <scope>NUCLEOTIDE SEQUENCE</scope>
    <source>
        <strain evidence="2">Male_cb2023</strain>
        <tissue evidence="2">Muscle</tissue>
    </source>
</reference>
<dbReference type="EMBL" id="JAUCMX010000010">
    <property type="protein sequence ID" value="KAK3532861.1"/>
    <property type="molecule type" value="Genomic_DNA"/>
</dbReference>
<dbReference type="AlphaFoldDB" id="A0AAE0QTW3"/>
<evidence type="ECO:0000313" key="2">
    <source>
        <dbReference type="EMBL" id="KAK3532861.1"/>
    </source>
</evidence>
<organism evidence="2 3">
    <name type="scientific">Hemibagrus guttatus</name>
    <dbReference type="NCBI Taxonomy" id="175788"/>
    <lineage>
        <taxon>Eukaryota</taxon>
        <taxon>Metazoa</taxon>
        <taxon>Chordata</taxon>
        <taxon>Craniata</taxon>
        <taxon>Vertebrata</taxon>
        <taxon>Euteleostomi</taxon>
        <taxon>Actinopterygii</taxon>
        <taxon>Neopterygii</taxon>
        <taxon>Teleostei</taxon>
        <taxon>Ostariophysi</taxon>
        <taxon>Siluriformes</taxon>
        <taxon>Bagridae</taxon>
        <taxon>Hemibagrus</taxon>
    </lineage>
</organism>
<gene>
    <name evidence="2" type="ORF">QTP70_000257</name>
</gene>
<sequence length="123" mass="13383">MVKRRGLIRRSEGFYALTVVKNSIGGASSSPGLNTPRTPSSTPQWASPPFSVSWAINLHCFPGQESPPISPSWTSGLHVVRKFGRGPTFVYREQSGNVFRRIDIVALTPPTGWGKECDCPPAT</sequence>
<evidence type="ECO:0000256" key="1">
    <source>
        <dbReference type="SAM" id="MobiDB-lite"/>
    </source>
</evidence>
<comment type="caution">
    <text evidence="2">The sequence shown here is derived from an EMBL/GenBank/DDBJ whole genome shotgun (WGS) entry which is preliminary data.</text>
</comment>
<accession>A0AAE0QTW3</accession>
<feature type="compositionally biased region" description="Polar residues" evidence="1">
    <location>
        <begin position="25"/>
        <end position="45"/>
    </location>
</feature>
<evidence type="ECO:0000313" key="3">
    <source>
        <dbReference type="Proteomes" id="UP001274896"/>
    </source>
</evidence>
<feature type="region of interest" description="Disordered" evidence="1">
    <location>
        <begin position="24"/>
        <end position="45"/>
    </location>
</feature>
<protein>
    <submittedName>
        <fullName evidence="2">Uncharacterized protein</fullName>
    </submittedName>
</protein>
<keyword evidence="3" id="KW-1185">Reference proteome</keyword>
<name>A0AAE0QTW3_9TELE</name>
<dbReference type="Proteomes" id="UP001274896">
    <property type="component" value="Unassembled WGS sequence"/>
</dbReference>